<name>A0AA41E366_9BURK</name>
<comment type="caution">
    <text evidence="2">The sequence shown here is derived from an EMBL/GenBank/DDBJ whole genome shotgun (WGS) entry which is preliminary data.</text>
</comment>
<evidence type="ECO:0000313" key="2">
    <source>
        <dbReference type="EMBL" id="MBR8127545.1"/>
    </source>
</evidence>
<protein>
    <recommendedName>
        <fullName evidence="1">DUF6896 domain-containing protein</fullName>
    </recommendedName>
</protein>
<evidence type="ECO:0000259" key="1">
    <source>
        <dbReference type="Pfam" id="PF21837"/>
    </source>
</evidence>
<evidence type="ECO:0000313" key="3">
    <source>
        <dbReference type="Proteomes" id="UP000682266"/>
    </source>
</evidence>
<reference evidence="2" key="1">
    <citation type="submission" date="2021-04" db="EMBL/GenBank/DDBJ databases">
        <title>A collection of bacterial strains from the Burkholderia cepacia Research Laboratory and Repository.</title>
        <authorList>
            <person name="Lipuma J."/>
            <person name="Spilker T."/>
        </authorList>
    </citation>
    <scope>NUCLEOTIDE SEQUENCE</scope>
    <source>
        <strain evidence="2">AU36012</strain>
    </source>
</reference>
<dbReference type="Proteomes" id="UP000682266">
    <property type="component" value="Unassembled WGS sequence"/>
</dbReference>
<sequence>MNTDISGESRGCISGGFKRLVSDYQKAVIEALVLMQRSGIQMPNSAYGWVYAEIPMSGELEGGGHYYKHGVGCDVRGSGKSVDFDFGNNGEVGGFDAWWLAKFAGENLRGYGFDTAGALDEYVDLLISAGDLTQTSDGLCFVSGVKPLYAVDVDGRRAGDILPLKDKDPILILHAQQFQAADLMRKNYGKIIEKLKKRDRLSLNEKINARIYLSTWLGFLRVTCEGFFTLQIRRLLREERPEEFGEIVAQHDAVLKLEKQHRDALRELRNNTFHPQRDVQARREFFDSEKSRIQWAHELHNEVARFFSLYRIQCESHYFVQGRLSELDIRRNRVRRRKEALS</sequence>
<accession>A0AA41E366</accession>
<proteinExistence type="predicted"/>
<dbReference type="Pfam" id="PF21837">
    <property type="entry name" value="DUF6896"/>
    <property type="match status" value="1"/>
</dbReference>
<feature type="domain" description="DUF6896" evidence="1">
    <location>
        <begin position="18"/>
        <end position="136"/>
    </location>
</feature>
<dbReference type="InterPro" id="IPR054191">
    <property type="entry name" value="DUF6896"/>
</dbReference>
<gene>
    <name evidence="2" type="ORF">KDW93_00830</name>
</gene>
<dbReference type="AlphaFoldDB" id="A0AA41E366"/>
<dbReference type="RefSeq" id="WP_146124407.1">
    <property type="nucleotide sequence ID" value="NZ_CADERF010000003.1"/>
</dbReference>
<dbReference type="EMBL" id="JAGSVG010000001">
    <property type="protein sequence ID" value="MBR8127545.1"/>
    <property type="molecule type" value="Genomic_DNA"/>
</dbReference>
<organism evidence="2 3">
    <name type="scientific">Burkholderia ambifaria</name>
    <dbReference type="NCBI Taxonomy" id="152480"/>
    <lineage>
        <taxon>Bacteria</taxon>
        <taxon>Pseudomonadati</taxon>
        <taxon>Pseudomonadota</taxon>
        <taxon>Betaproteobacteria</taxon>
        <taxon>Burkholderiales</taxon>
        <taxon>Burkholderiaceae</taxon>
        <taxon>Burkholderia</taxon>
        <taxon>Burkholderia cepacia complex</taxon>
    </lineage>
</organism>